<dbReference type="PANTHER" id="PTHR23355:SF9">
    <property type="entry name" value="DIS3-LIKE EXONUCLEASE 2"/>
    <property type="match status" value="1"/>
</dbReference>
<proteinExistence type="predicted"/>
<dbReference type="GO" id="GO:0006402">
    <property type="term" value="P:mRNA catabolic process"/>
    <property type="evidence" value="ECO:0007669"/>
    <property type="project" value="TreeGrafter"/>
</dbReference>
<accession>A0A6C0FIC4</accession>
<reference evidence="2" key="1">
    <citation type="journal article" date="2020" name="Nature">
        <title>Giant virus diversity and host interactions through global metagenomics.</title>
        <authorList>
            <person name="Schulz F."/>
            <person name="Roux S."/>
            <person name="Paez-Espino D."/>
            <person name="Jungbluth S."/>
            <person name="Walsh D.A."/>
            <person name="Denef V.J."/>
            <person name="McMahon K.D."/>
            <person name="Konstantinidis K.T."/>
            <person name="Eloe-Fadrosh E.A."/>
            <person name="Kyrpides N.C."/>
            <person name="Woyke T."/>
        </authorList>
    </citation>
    <scope>NUCLEOTIDE SEQUENCE</scope>
    <source>
        <strain evidence="2">GVMAG-S-ERX556106-38</strain>
    </source>
</reference>
<evidence type="ECO:0000259" key="1">
    <source>
        <dbReference type="SMART" id="SM00955"/>
    </source>
</evidence>
<protein>
    <recommendedName>
        <fullName evidence="1">RNB domain-containing protein</fullName>
    </recommendedName>
</protein>
<evidence type="ECO:0000313" key="2">
    <source>
        <dbReference type="EMBL" id="QHT38565.1"/>
    </source>
</evidence>
<dbReference type="PANTHER" id="PTHR23355">
    <property type="entry name" value="RIBONUCLEASE"/>
    <property type="match status" value="1"/>
</dbReference>
<dbReference type="SUPFAM" id="SSF50249">
    <property type="entry name" value="Nucleic acid-binding proteins"/>
    <property type="match status" value="1"/>
</dbReference>
<dbReference type="GO" id="GO:0000175">
    <property type="term" value="F:3'-5'-RNA exonuclease activity"/>
    <property type="evidence" value="ECO:0007669"/>
    <property type="project" value="TreeGrafter"/>
</dbReference>
<dbReference type="InterPro" id="IPR001900">
    <property type="entry name" value="RNase_II/R"/>
</dbReference>
<dbReference type="EMBL" id="MN738832">
    <property type="protein sequence ID" value="QHT38565.1"/>
    <property type="molecule type" value="Genomic_DNA"/>
</dbReference>
<feature type="domain" description="RNB" evidence="1">
    <location>
        <begin position="49"/>
        <end position="344"/>
    </location>
</feature>
<dbReference type="InterPro" id="IPR050180">
    <property type="entry name" value="RNR_Ribonuclease"/>
</dbReference>
<organism evidence="2">
    <name type="scientific">viral metagenome</name>
    <dbReference type="NCBI Taxonomy" id="1070528"/>
    <lineage>
        <taxon>unclassified sequences</taxon>
        <taxon>metagenomes</taxon>
        <taxon>organismal metagenomes</taxon>
    </lineage>
</organism>
<dbReference type="SMART" id="SM00955">
    <property type="entry name" value="RNB"/>
    <property type="match status" value="1"/>
</dbReference>
<name>A0A6C0FIC4_9ZZZZ</name>
<dbReference type="InterPro" id="IPR012340">
    <property type="entry name" value="NA-bd_OB-fold"/>
</dbReference>
<dbReference type="AlphaFoldDB" id="A0A6C0FIC4"/>
<dbReference type="Pfam" id="PF00773">
    <property type="entry name" value="RNB"/>
    <property type="match status" value="1"/>
</dbReference>
<dbReference type="GO" id="GO:0003723">
    <property type="term" value="F:RNA binding"/>
    <property type="evidence" value="ECO:0007669"/>
    <property type="project" value="InterPro"/>
</dbReference>
<sequence>MNFVDSNVMFENAYTNNIEVLYGFKRDPLEDVILMETNIVPHDYSVNVRVNCCAQQAYSIDPDGCQDADDAFSIYHENGNLILDIHIADPTEYIDPNSVLWKDIVDRTVTRYISNRDPIHMLPFEIMEKSSLMKNEYGDIKNAITIRTFIDEDSYKPIGDVSILFSRIRVDKRTAFTYKQASELKYVDPMINRGVKISKALLEIRSNNTLGTKLTEVSRSYVKYSESGPYLYKDSPEEIEMKQMIGEFAIFANSFVGEYLKLHFKGMGIFRTCHASDWLNTLDSNISGTELLNRIIKDGISADYLAENASHDLVGMPSYCHFTSPMRRLSDCLCHYILKYIHFEKYYKQHERRHIPNIFTNQELESMSKRCYDVTKYMKNVQYKDTKFRLIQTMKNILNDTSKVIKLQFFFTSYMKSFINIIINKINEHDVYMSYTLRKPDFHCPDSSCEYKINITHVNIPGKYDQGSIPELDRVVLNDTYHAYEISNQTSESSITSYEGSSSGV</sequence>